<dbReference type="AlphaFoldDB" id="A0A2I0KAE9"/>
<name>A0A2I0KAE9_PUNGR</name>
<proteinExistence type="predicted"/>
<sequence>MRKEDRGGRREGSDVAFVPTTTIGPAPVGEQLIVTPSLHRYLLITISSTSWPSHEIRSIFPTSFVSALSTWNPSSRPEHRREFPLLRRCRFLGFPMVWNQLKLKHASALPHLLYISSS</sequence>
<evidence type="ECO:0000313" key="3">
    <source>
        <dbReference type="Proteomes" id="UP000233551"/>
    </source>
</evidence>
<reference evidence="2 3" key="1">
    <citation type="submission" date="2017-11" db="EMBL/GenBank/DDBJ databases">
        <title>De-novo sequencing of pomegranate (Punica granatum L.) genome.</title>
        <authorList>
            <person name="Akparov Z."/>
            <person name="Amiraslanov A."/>
            <person name="Hajiyeva S."/>
            <person name="Abbasov M."/>
            <person name="Kaur K."/>
            <person name="Hamwieh A."/>
            <person name="Solovyev V."/>
            <person name="Salamov A."/>
            <person name="Braich B."/>
            <person name="Kosarev P."/>
            <person name="Mahmoud A."/>
            <person name="Hajiyev E."/>
            <person name="Babayeva S."/>
            <person name="Izzatullayeva V."/>
            <person name="Mammadov A."/>
            <person name="Mammadov A."/>
            <person name="Sharifova S."/>
            <person name="Ojaghi J."/>
            <person name="Eynullazada K."/>
            <person name="Bayramov B."/>
            <person name="Abdulazimova A."/>
            <person name="Shahmuradov I."/>
        </authorList>
    </citation>
    <scope>NUCLEOTIDE SEQUENCE [LARGE SCALE GENOMIC DNA]</scope>
    <source>
        <strain evidence="3">cv. AG2017</strain>
        <tissue evidence="2">Leaf</tissue>
    </source>
</reference>
<feature type="compositionally biased region" description="Basic and acidic residues" evidence="1">
    <location>
        <begin position="1"/>
        <end position="13"/>
    </location>
</feature>
<dbReference type="Proteomes" id="UP000233551">
    <property type="component" value="Unassembled WGS sequence"/>
</dbReference>
<protein>
    <submittedName>
        <fullName evidence="2">Uncharacterized protein</fullName>
    </submittedName>
</protein>
<gene>
    <name evidence="2" type="ORF">CRG98_014454</name>
</gene>
<accession>A0A2I0KAE9</accession>
<feature type="region of interest" description="Disordered" evidence="1">
    <location>
        <begin position="1"/>
        <end position="22"/>
    </location>
</feature>
<organism evidence="2 3">
    <name type="scientific">Punica granatum</name>
    <name type="common">Pomegranate</name>
    <dbReference type="NCBI Taxonomy" id="22663"/>
    <lineage>
        <taxon>Eukaryota</taxon>
        <taxon>Viridiplantae</taxon>
        <taxon>Streptophyta</taxon>
        <taxon>Embryophyta</taxon>
        <taxon>Tracheophyta</taxon>
        <taxon>Spermatophyta</taxon>
        <taxon>Magnoliopsida</taxon>
        <taxon>eudicotyledons</taxon>
        <taxon>Gunneridae</taxon>
        <taxon>Pentapetalae</taxon>
        <taxon>rosids</taxon>
        <taxon>malvids</taxon>
        <taxon>Myrtales</taxon>
        <taxon>Lythraceae</taxon>
        <taxon>Punica</taxon>
    </lineage>
</organism>
<evidence type="ECO:0000313" key="2">
    <source>
        <dbReference type="EMBL" id="PKI65140.1"/>
    </source>
</evidence>
<evidence type="ECO:0000256" key="1">
    <source>
        <dbReference type="SAM" id="MobiDB-lite"/>
    </source>
</evidence>
<comment type="caution">
    <text evidence="2">The sequence shown here is derived from an EMBL/GenBank/DDBJ whole genome shotgun (WGS) entry which is preliminary data.</text>
</comment>
<dbReference type="EMBL" id="PGOL01000769">
    <property type="protein sequence ID" value="PKI65140.1"/>
    <property type="molecule type" value="Genomic_DNA"/>
</dbReference>
<keyword evidence="3" id="KW-1185">Reference proteome</keyword>